<comment type="caution">
    <text evidence="2">The sequence shown here is derived from an EMBL/GenBank/DDBJ whole genome shotgun (WGS) entry which is preliminary data.</text>
</comment>
<accession>A0ABP8V3X7</accession>
<keyword evidence="3" id="KW-1185">Reference proteome</keyword>
<feature type="region of interest" description="Disordered" evidence="1">
    <location>
        <begin position="321"/>
        <end position="342"/>
    </location>
</feature>
<organism evidence="2 3">
    <name type="scientific">Kistimonas scapharcae</name>
    <dbReference type="NCBI Taxonomy" id="1036133"/>
    <lineage>
        <taxon>Bacteria</taxon>
        <taxon>Pseudomonadati</taxon>
        <taxon>Pseudomonadota</taxon>
        <taxon>Gammaproteobacteria</taxon>
        <taxon>Oceanospirillales</taxon>
        <taxon>Endozoicomonadaceae</taxon>
        <taxon>Kistimonas</taxon>
    </lineage>
</organism>
<evidence type="ECO:0000313" key="3">
    <source>
        <dbReference type="Proteomes" id="UP001500604"/>
    </source>
</evidence>
<gene>
    <name evidence="2" type="ORF">GCM10023116_32060</name>
</gene>
<sequence length="342" mass="39128">MLAAMWSAQEFLSTYTKTVAANQVVAEYTGIPVFRIKDGDERFIVFRKDQDEPFYEQLTSDKCVAWSNICCHGIEFGIENIDGLGVSIAHSKHRNVEIHTSYVTQYKDPRDGKMHDVVNDGEIRTMRGFSKFMAAAEMSVVAIKRVAMFHQLRMDYAPGCQKLDLNKNWVSPESERAKEIIKEKLHLHDEYAKAEGIESYWKPRSDLSPEIHNFKMRWKEFLKDKSSLGMEQIKTFYDACDEKNQRLLKELAKFLVAGHTTRQATQSVVNLANTNDKSALAFLLGMRHFLLLDERAVNVSDQEWLELSVFPSESLSSLKRSHSASISEEESVKGAKMVRESV</sequence>
<dbReference type="EMBL" id="BAABFL010000428">
    <property type="protein sequence ID" value="GAA4650923.1"/>
    <property type="molecule type" value="Genomic_DNA"/>
</dbReference>
<evidence type="ECO:0000256" key="1">
    <source>
        <dbReference type="SAM" id="MobiDB-lite"/>
    </source>
</evidence>
<feature type="compositionally biased region" description="Basic and acidic residues" evidence="1">
    <location>
        <begin position="330"/>
        <end position="342"/>
    </location>
</feature>
<dbReference type="Proteomes" id="UP001500604">
    <property type="component" value="Unassembled WGS sequence"/>
</dbReference>
<proteinExistence type="predicted"/>
<reference evidence="3" key="1">
    <citation type="journal article" date="2019" name="Int. J. Syst. Evol. Microbiol.">
        <title>The Global Catalogue of Microorganisms (GCM) 10K type strain sequencing project: providing services to taxonomists for standard genome sequencing and annotation.</title>
        <authorList>
            <consortium name="The Broad Institute Genomics Platform"/>
            <consortium name="The Broad Institute Genome Sequencing Center for Infectious Disease"/>
            <person name="Wu L."/>
            <person name="Ma J."/>
        </authorList>
    </citation>
    <scope>NUCLEOTIDE SEQUENCE [LARGE SCALE GENOMIC DNA]</scope>
    <source>
        <strain evidence="3">JCM 17805</strain>
    </source>
</reference>
<protein>
    <submittedName>
        <fullName evidence="2">Uncharacterized protein</fullName>
    </submittedName>
</protein>
<evidence type="ECO:0000313" key="2">
    <source>
        <dbReference type="EMBL" id="GAA4650923.1"/>
    </source>
</evidence>
<name>A0ABP8V3X7_9GAMM</name>